<comment type="function">
    <text evidence="4">Catalyzes the complicated ring closure reaction between the two acyclic compounds 1-deoxy-D-xylulose-5-phosphate (DXP) and 3-amino-2-oxopropyl phosphate (1-amino-acetone-3-phosphate or AAP) to form pyridoxine 5'-phosphate (PNP) and inorganic phosphate.</text>
</comment>
<dbReference type="NCBIfam" id="TIGR00559">
    <property type="entry name" value="pdxJ"/>
    <property type="match status" value="1"/>
</dbReference>
<sequence length="251" mass="26718">MATRNSKRSTIRLGVNIDHVATVRQARGTPYPDPVEAALIAASSGADSITIHLREDRRHIQDHDVTRLLAKSAAPTNLEMAVTNEMVAIAVRAKPRFVCLVPERREEVTTEGGLDVAGNEAQVTAACQRLAKAGIEVALFIDADPRQLAAAKRTGVPHLEIHTGAYADAKGSARAAELKRIAAFARAAHKAGIEVHAGHGLTLDNVAPIAQIPEIVELNIGHSIVARALFVGLPAAVAEMRRAMTEARNAK</sequence>
<dbReference type="Pfam" id="PF03740">
    <property type="entry name" value="PdxJ"/>
    <property type="match status" value="1"/>
</dbReference>
<dbReference type="PANTHER" id="PTHR30456:SF0">
    <property type="entry name" value="PYRIDOXINE 5'-PHOSPHATE SYNTHASE"/>
    <property type="match status" value="1"/>
</dbReference>
<dbReference type="EMBL" id="QANS01000001">
    <property type="protein sequence ID" value="PTU33310.1"/>
    <property type="molecule type" value="Genomic_DNA"/>
</dbReference>
<dbReference type="OrthoDB" id="9806590at2"/>
<dbReference type="HAMAP" id="MF_00279">
    <property type="entry name" value="PdxJ"/>
    <property type="match status" value="1"/>
</dbReference>
<dbReference type="InterPro" id="IPR036130">
    <property type="entry name" value="Pyridoxine-5'_phos_synth"/>
</dbReference>
<feature type="binding site" evidence="4">
    <location>
        <position position="27"/>
    </location>
    <ligand>
        <name>3-amino-2-oxopropyl phosphate</name>
        <dbReference type="ChEBI" id="CHEBI:57279"/>
    </ligand>
</feature>
<comment type="pathway">
    <text evidence="4">Cofactor biosynthesis; pyridoxine 5'-phosphate biosynthesis; pyridoxine 5'-phosphate from D-erythrose 4-phosphate: step 5/5.</text>
</comment>
<feature type="active site" description="Proton acceptor" evidence="4">
    <location>
        <position position="52"/>
    </location>
</feature>
<feature type="active site" description="Proton acceptor" evidence="4">
    <location>
        <position position="79"/>
    </location>
</feature>
<keyword evidence="2 4" id="KW-0808">Transferase</keyword>
<dbReference type="GO" id="GO:0005829">
    <property type="term" value="C:cytosol"/>
    <property type="evidence" value="ECO:0007669"/>
    <property type="project" value="TreeGrafter"/>
</dbReference>
<evidence type="ECO:0000256" key="5">
    <source>
        <dbReference type="NCBIfam" id="TIGR00559"/>
    </source>
</evidence>
<keyword evidence="3 4" id="KW-0664">Pyridoxine biosynthesis</keyword>
<dbReference type="NCBIfam" id="NF003627">
    <property type="entry name" value="PRK05265.1-5"/>
    <property type="match status" value="1"/>
</dbReference>
<dbReference type="GO" id="GO:0008615">
    <property type="term" value="P:pyridoxine biosynthetic process"/>
    <property type="evidence" value="ECO:0007669"/>
    <property type="project" value="UniProtKB-UniRule"/>
</dbReference>
<dbReference type="CDD" id="cd00003">
    <property type="entry name" value="PNPsynthase"/>
    <property type="match status" value="1"/>
</dbReference>
<dbReference type="NCBIfam" id="NF003623">
    <property type="entry name" value="PRK05265.1-1"/>
    <property type="match status" value="1"/>
</dbReference>
<dbReference type="Proteomes" id="UP000244248">
    <property type="component" value="Unassembled WGS sequence"/>
</dbReference>
<keyword evidence="1 4" id="KW-0963">Cytoplasm</keyword>
<dbReference type="GO" id="GO:0033856">
    <property type="term" value="F:pyridoxine 5'-phosphate synthase activity"/>
    <property type="evidence" value="ECO:0007669"/>
    <property type="project" value="UniProtKB-UniRule"/>
</dbReference>
<evidence type="ECO:0000256" key="2">
    <source>
        <dbReference type="ARBA" id="ARBA00022679"/>
    </source>
</evidence>
<dbReference type="EC" id="2.6.99.2" evidence="4 5"/>
<proteinExistence type="inferred from homology"/>
<feature type="binding site" evidence="4">
    <location>
        <position position="200"/>
    </location>
    <ligand>
        <name>3-amino-2-oxopropyl phosphate</name>
        <dbReference type="ChEBI" id="CHEBI:57279"/>
    </ligand>
</feature>
<evidence type="ECO:0000313" key="7">
    <source>
        <dbReference type="Proteomes" id="UP000244248"/>
    </source>
</evidence>
<feature type="binding site" evidence="4">
    <location>
        <begin position="221"/>
        <end position="222"/>
    </location>
    <ligand>
        <name>3-amino-2-oxopropyl phosphate</name>
        <dbReference type="ChEBI" id="CHEBI:57279"/>
    </ligand>
</feature>
<organism evidence="6 7">
    <name type="scientific">Stenotrophobium rhamnosiphilum</name>
    <dbReference type="NCBI Taxonomy" id="2029166"/>
    <lineage>
        <taxon>Bacteria</taxon>
        <taxon>Pseudomonadati</taxon>
        <taxon>Pseudomonadota</taxon>
        <taxon>Gammaproteobacteria</taxon>
        <taxon>Nevskiales</taxon>
        <taxon>Nevskiaceae</taxon>
        <taxon>Stenotrophobium</taxon>
    </lineage>
</organism>
<dbReference type="InterPro" id="IPR013785">
    <property type="entry name" value="Aldolase_TIM"/>
</dbReference>
<dbReference type="InterPro" id="IPR004569">
    <property type="entry name" value="PyrdxlP_synth_PdxJ"/>
</dbReference>
<feature type="binding site" evidence="4">
    <location>
        <position position="54"/>
    </location>
    <ligand>
        <name>1-deoxy-D-xylulose 5-phosphate</name>
        <dbReference type="ChEBI" id="CHEBI:57792"/>
    </ligand>
</feature>
<feature type="binding site" evidence="4">
    <location>
        <position position="109"/>
    </location>
    <ligand>
        <name>1-deoxy-D-xylulose 5-phosphate</name>
        <dbReference type="ChEBI" id="CHEBI:57792"/>
    </ligand>
</feature>
<dbReference type="NCBIfam" id="NF003624">
    <property type="entry name" value="PRK05265.1-2"/>
    <property type="match status" value="1"/>
</dbReference>
<comment type="caution">
    <text evidence="6">The sequence shown here is derived from an EMBL/GenBank/DDBJ whole genome shotgun (WGS) entry which is preliminary data.</text>
</comment>
<dbReference type="Gene3D" id="3.20.20.70">
    <property type="entry name" value="Aldolase class I"/>
    <property type="match status" value="1"/>
</dbReference>
<evidence type="ECO:0000313" key="6">
    <source>
        <dbReference type="EMBL" id="PTU33310.1"/>
    </source>
</evidence>
<comment type="subunit">
    <text evidence="4">Homooctamer; tetramer of dimers.</text>
</comment>
<comment type="catalytic activity">
    <reaction evidence="4">
        <text>3-amino-2-oxopropyl phosphate + 1-deoxy-D-xylulose 5-phosphate = pyridoxine 5'-phosphate + phosphate + 2 H2O + H(+)</text>
        <dbReference type="Rhea" id="RHEA:15265"/>
        <dbReference type="ChEBI" id="CHEBI:15377"/>
        <dbReference type="ChEBI" id="CHEBI:15378"/>
        <dbReference type="ChEBI" id="CHEBI:43474"/>
        <dbReference type="ChEBI" id="CHEBI:57279"/>
        <dbReference type="ChEBI" id="CHEBI:57792"/>
        <dbReference type="ChEBI" id="CHEBI:58589"/>
        <dbReference type="EC" id="2.6.99.2"/>
    </reaction>
</comment>
<accession>A0A2T5ML64</accession>
<dbReference type="SUPFAM" id="SSF63892">
    <property type="entry name" value="Pyridoxine 5'-phosphate synthase"/>
    <property type="match status" value="1"/>
</dbReference>
<feature type="active site" description="Proton donor" evidence="4">
    <location>
        <position position="199"/>
    </location>
</feature>
<dbReference type="UniPathway" id="UPA00244">
    <property type="reaction ID" value="UER00313"/>
</dbReference>
<comment type="similarity">
    <text evidence="4">Belongs to the PNP synthase family.</text>
</comment>
<comment type="subcellular location">
    <subcellularLocation>
        <location evidence="4">Cytoplasm</location>
    </subcellularLocation>
</comment>
<dbReference type="PANTHER" id="PTHR30456">
    <property type="entry name" value="PYRIDOXINE 5'-PHOSPHATE SYNTHASE"/>
    <property type="match status" value="1"/>
</dbReference>
<name>A0A2T5ML64_9GAMM</name>
<keyword evidence="7" id="KW-1185">Reference proteome</keyword>
<evidence type="ECO:0000256" key="4">
    <source>
        <dbReference type="HAMAP-Rule" id="MF_00279"/>
    </source>
</evidence>
<feature type="binding site" evidence="4">
    <location>
        <position position="59"/>
    </location>
    <ligand>
        <name>1-deoxy-D-xylulose 5-phosphate</name>
        <dbReference type="ChEBI" id="CHEBI:57792"/>
    </ligand>
</feature>
<evidence type="ECO:0000256" key="3">
    <source>
        <dbReference type="ARBA" id="ARBA00023096"/>
    </source>
</evidence>
<reference evidence="6 7" key="1">
    <citation type="submission" date="2018-04" db="EMBL/GenBank/DDBJ databases">
        <title>Novel species isolated from glacier.</title>
        <authorList>
            <person name="Liu Q."/>
            <person name="Xin Y.-H."/>
        </authorList>
    </citation>
    <scope>NUCLEOTIDE SEQUENCE [LARGE SCALE GENOMIC DNA]</scope>
    <source>
        <strain evidence="6 7">GT1R17</strain>
    </source>
</reference>
<protein>
    <recommendedName>
        <fullName evidence="4 5">Pyridoxine 5'-phosphate synthase</fullName>
        <shortName evidence="4">PNP synthase</shortName>
        <ecNumber evidence="4 5">2.6.99.2</ecNumber>
    </recommendedName>
</protein>
<gene>
    <name evidence="4" type="primary">pdxJ</name>
    <name evidence="6" type="ORF">CJD38_03290</name>
</gene>
<feature type="site" description="Transition state stabilizer" evidence="4">
    <location>
        <position position="160"/>
    </location>
</feature>
<feature type="binding site" evidence="4">
    <location>
        <position position="16"/>
    </location>
    <ligand>
        <name>3-amino-2-oxopropyl phosphate</name>
        <dbReference type="ChEBI" id="CHEBI:57279"/>
    </ligand>
</feature>
<evidence type="ECO:0000256" key="1">
    <source>
        <dbReference type="ARBA" id="ARBA00022490"/>
    </source>
</evidence>
<dbReference type="NCBIfam" id="NF003625">
    <property type="entry name" value="PRK05265.1-3"/>
    <property type="match status" value="1"/>
</dbReference>
<dbReference type="AlphaFoldDB" id="A0A2T5ML64"/>
<feature type="binding site" evidence="4">
    <location>
        <begin position="18"/>
        <end position="19"/>
    </location>
    <ligand>
        <name>1-deoxy-D-xylulose 5-phosphate</name>
        <dbReference type="ChEBI" id="CHEBI:57792"/>
    </ligand>
</feature>